<evidence type="ECO:0000256" key="2">
    <source>
        <dbReference type="ARBA" id="ARBA00023125"/>
    </source>
</evidence>
<organism evidence="6 7">
    <name type="scientific">Streptomyces chlorus</name>
    <dbReference type="NCBI Taxonomy" id="887452"/>
    <lineage>
        <taxon>Bacteria</taxon>
        <taxon>Bacillati</taxon>
        <taxon>Actinomycetota</taxon>
        <taxon>Actinomycetes</taxon>
        <taxon>Kitasatosporales</taxon>
        <taxon>Streptomycetaceae</taxon>
        <taxon>Streptomyces</taxon>
    </lineage>
</organism>
<dbReference type="InterPro" id="IPR001647">
    <property type="entry name" value="HTH_TetR"/>
</dbReference>
<protein>
    <submittedName>
        <fullName evidence="6">TetR family transcriptional regulator</fullName>
    </submittedName>
</protein>
<dbReference type="PRINTS" id="PR00455">
    <property type="entry name" value="HTHTETR"/>
</dbReference>
<evidence type="ECO:0000256" key="4">
    <source>
        <dbReference type="PROSITE-ProRule" id="PRU00335"/>
    </source>
</evidence>
<evidence type="ECO:0000259" key="5">
    <source>
        <dbReference type="PROSITE" id="PS50977"/>
    </source>
</evidence>
<sequence>MKQARARLTHTVILDAAGEVFAAHGFAATNLQWVAARTGLTKGALYGHFPSKAALAAAVIESFEASWREMTADARHSARPALQTLTWLALELTRRMAEDIRFMAGLRLTMEAARAACTEVPHLAELHGLMTSLVLLSQKQGDIPVGHRPELLGRLLTALVLGTHESGLGIGRDDAAGALRSMWDTVLPALQRIPD</sequence>
<gene>
    <name evidence="6" type="ORF">ACFPZI_16425</name>
</gene>
<evidence type="ECO:0000313" key="6">
    <source>
        <dbReference type="EMBL" id="MFC5853350.1"/>
    </source>
</evidence>
<feature type="domain" description="HTH tetR-type" evidence="5">
    <location>
        <begin position="7"/>
        <end position="67"/>
    </location>
</feature>
<evidence type="ECO:0000313" key="7">
    <source>
        <dbReference type="Proteomes" id="UP001596180"/>
    </source>
</evidence>
<keyword evidence="3" id="KW-0804">Transcription</keyword>
<name>A0ABW1DYH4_9ACTN</name>
<evidence type="ECO:0000256" key="1">
    <source>
        <dbReference type="ARBA" id="ARBA00023015"/>
    </source>
</evidence>
<dbReference type="RefSeq" id="WP_381363700.1">
    <property type="nucleotide sequence ID" value="NZ_JBHSOA010000034.1"/>
</dbReference>
<comment type="caution">
    <text evidence="6">The sequence shown here is derived from an EMBL/GenBank/DDBJ whole genome shotgun (WGS) entry which is preliminary data.</text>
</comment>
<accession>A0ABW1DYH4</accession>
<feature type="DNA-binding region" description="H-T-H motif" evidence="4">
    <location>
        <begin position="30"/>
        <end position="49"/>
    </location>
</feature>
<proteinExistence type="predicted"/>
<dbReference type="InterPro" id="IPR009057">
    <property type="entry name" value="Homeodomain-like_sf"/>
</dbReference>
<keyword evidence="2 4" id="KW-0238">DNA-binding</keyword>
<dbReference type="PANTHER" id="PTHR30055">
    <property type="entry name" value="HTH-TYPE TRANSCRIPTIONAL REGULATOR RUTR"/>
    <property type="match status" value="1"/>
</dbReference>
<keyword evidence="1" id="KW-0805">Transcription regulation</keyword>
<dbReference type="Pfam" id="PF00440">
    <property type="entry name" value="TetR_N"/>
    <property type="match status" value="1"/>
</dbReference>
<dbReference type="SUPFAM" id="SSF48498">
    <property type="entry name" value="Tetracyclin repressor-like, C-terminal domain"/>
    <property type="match status" value="1"/>
</dbReference>
<dbReference type="InterPro" id="IPR050109">
    <property type="entry name" value="HTH-type_TetR-like_transc_reg"/>
</dbReference>
<reference evidence="7" key="1">
    <citation type="journal article" date="2019" name="Int. J. Syst. Evol. Microbiol.">
        <title>The Global Catalogue of Microorganisms (GCM) 10K type strain sequencing project: providing services to taxonomists for standard genome sequencing and annotation.</title>
        <authorList>
            <consortium name="The Broad Institute Genomics Platform"/>
            <consortium name="The Broad Institute Genome Sequencing Center for Infectious Disease"/>
            <person name="Wu L."/>
            <person name="Ma J."/>
        </authorList>
    </citation>
    <scope>NUCLEOTIDE SEQUENCE [LARGE SCALE GENOMIC DNA]</scope>
    <source>
        <strain evidence="7">JCM 10411</strain>
    </source>
</reference>
<dbReference type="PANTHER" id="PTHR30055:SF234">
    <property type="entry name" value="HTH-TYPE TRANSCRIPTIONAL REGULATOR BETI"/>
    <property type="match status" value="1"/>
</dbReference>
<dbReference type="Gene3D" id="1.10.357.10">
    <property type="entry name" value="Tetracycline Repressor, domain 2"/>
    <property type="match status" value="1"/>
</dbReference>
<dbReference type="SUPFAM" id="SSF46689">
    <property type="entry name" value="Homeodomain-like"/>
    <property type="match status" value="1"/>
</dbReference>
<dbReference type="PROSITE" id="PS50977">
    <property type="entry name" value="HTH_TETR_2"/>
    <property type="match status" value="1"/>
</dbReference>
<keyword evidence="7" id="KW-1185">Reference proteome</keyword>
<dbReference type="InterPro" id="IPR036271">
    <property type="entry name" value="Tet_transcr_reg_TetR-rel_C_sf"/>
</dbReference>
<dbReference type="EMBL" id="JBHSOA010000034">
    <property type="protein sequence ID" value="MFC5853350.1"/>
    <property type="molecule type" value="Genomic_DNA"/>
</dbReference>
<evidence type="ECO:0000256" key="3">
    <source>
        <dbReference type="ARBA" id="ARBA00023163"/>
    </source>
</evidence>
<dbReference type="Proteomes" id="UP001596180">
    <property type="component" value="Unassembled WGS sequence"/>
</dbReference>